<evidence type="ECO:0000313" key="2">
    <source>
        <dbReference type="Proteomes" id="UP000070355"/>
    </source>
</evidence>
<dbReference type="AlphaFoldDB" id="A0A133ZSJ7"/>
<dbReference type="EMBL" id="LSDC01000096">
    <property type="protein sequence ID" value="KXB58400.1"/>
    <property type="molecule type" value="Genomic_DNA"/>
</dbReference>
<organism evidence="1 2">
    <name type="scientific">Gemella haemolysans</name>
    <dbReference type="NCBI Taxonomy" id="1379"/>
    <lineage>
        <taxon>Bacteria</taxon>
        <taxon>Bacillati</taxon>
        <taxon>Bacillota</taxon>
        <taxon>Bacilli</taxon>
        <taxon>Bacillales</taxon>
        <taxon>Gemellaceae</taxon>
        <taxon>Gemella</taxon>
    </lineage>
</organism>
<dbReference type="PATRIC" id="fig|1379.3.peg.1366"/>
<evidence type="ECO:0000313" key="1">
    <source>
        <dbReference type="EMBL" id="KXB58400.1"/>
    </source>
</evidence>
<sequence length="58" mass="6879">MQDTSTFQHESQLKCEFNWLFILIFNIHIQSEEYASCPKMATFSRCYLLGNNIQLSEE</sequence>
<comment type="caution">
    <text evidence="1">The sequence shown here is derived from an EMBL/GenBank/DDBJ whole genome shotgun (WGS) entry which is preliminary data.</text>
</comment>
<gene>
    <name evidence="1" type="ORF">HMPREF3186_01382</name>
</gene>
<name>A0A133ZSJ7_9BACL</name>
<protein>
    <submittedName>
        <fullName evidence="1">Uncharacterized protein</fullName>
    </submittedName>
</protein>
<reference evidence="2" key="1">
    <citation type="submission" date="2016-01" db="EMBL/GenBank/DDBJ databases">
        <authorList>
            <person name="Mitreva M."/>
            <person name="Pepin K.H."/>
            <person name="Mihindukulasuriya K.A."/>
            <person name="Fulton R."/>
            <person name="Fronick C."/>
            <person name="O'Laughlin M."/>
            <person name="Miner T."/>
            <person name="Herter B."/>
            <person name="Rosa B.A."/>
            <person name="Cordes M."/>
            <person name="Tomlinson C."/>
            <person name="Wollam A."/>
            <person name="Palsikar V.B."/>
            <person name="Mardis E.R."/>
            <person name="Wilson R.K."/>
        </authorList>
    </citation>
    <scope>NUCLEOTIDE SEQUENCE [LARGE SCALE GENOMIC DNA]</scope>
    <source>
        <strain evidence="2">DNF01167</strain>
    </source>
</reference>
<proteinExistence type="predicted"/>
<dbReference type="Proteomes" id="UP000070355">
    <property type="component" value="Unassembled WGS sequence"/>
</dbReference>
<accession>A0A133ZSJ7</accession>